<reference evidence="1 2" key="1">
    <citation type="submission" date="2018-03" db="EMBL/GenBank/DDBJ databases">
        <title>Genomic Encyclopedia of Archaeal and Bacterial Type Strains, Phase II (KMG-II): from individual species to whole genera.</title>
        <authorList>
            <person name="Goeker M."/>
        </authorList>
    </citation>
    <scope>NUCLEOTIDE SEQUENCE [LARGE SCALE GENOMIC DNA]</scope>
    <source>
        <strain evidence="1 2">DSM 100214</strain>
    </source>
</reference>
<evidence type="ECO:0000313" key="2">
    <source>
        <dbReference type="Proteomes" id="UP000247973"/>
    </source>
</evidence>
<dbReference type="OrthoDB" id="8235971at2"/>
<organism evidence="1 2">
    <name type="scientific">Dysgonomonas alginatilytica</name>
    <dbReference type="NCBI Taxonomy" id="1605892"/>
    <lineage>
        <taxon>Bacteria</taxon>
        <taxon>Pseudomonadati</taxon>
        <taxon>Bacteroidota</taxon>
        <taxon>Bacteroidia</taxon>
        <taxon>Bacteroidales</taxon>
        <taxon>Dysgonomonadaceae</taxon>
        <taxon>Dysgonomonas</taxon>
    </lineage>
</organism>
<dbReference type="AlphaFoldDB" id="A0A2V3PSQ2"/>
<proteinExistence type="predicted"/>
<sequence length="231" mass="27631">MTTKDQPIWKSIDNRFVAYFDILGFKDYVFSNSTEDIHKMLISLNKILPSDNDEEISEKHILCTTFSDSIFIFTKSDSIEEFRNFIQFIRRFMRNSIRRKIPLKASIAYGEIVVYRDRKIFCGKPIVNAFLLQEDLQYMGIVIHHSVEDYIIKKNKYISNKYKRYFKEIDTPFKYGYRKHMNIDYTILELNTSAEMRSKIEDRKRITSGNPRKYIDNTLKIFDKFDELNLG</sequence>
<evidence type="ECO:0000313" key="1">
    <source>
        <dbReference type="EMBL" id="PXV66819.1"/>
    </source>
</evidence>
<gene>
    <name evidence="1" type="ORF">CLV62_10479</name>
</gene>
<dbReference type="Proteomes" id="UP000247973">
    <property type="component" value="Unassembled WGS sequence"/>
</dbReference>
<comment type="caution">
    <text evidence="1">The sequence shown here is derived from an EMBL/GenBank/DDBJ whole genome shotgun (WGS) entry which is preliminary data.</text>
</comment>
<name>A0A2V3PSQ2_9BACT</name>
<dbReference type="EMBL" id="QICL01000004">
    <property type="protein sequence ID" value="PXV66819.1"/>
    <property type="molecule type" value="Genomic_DNA"/>
</dbReference>
<protein>
    <recommendedName>
        <fullName evidence="3">Guanylate cyclase domain-containing protein</fullName>
    </recommendedName>
</protein>
<keyword evidence="2" id="KW-1185">Reference proteome</keyword>
<evidence type="ECO:0008006" key="3">
    <source>
        <dbReference type="Google" id="ProtNLM"/>
    </source>
</evidence>
<dbReference type="RefSeq" id="WP_110309776.1">
    <property type="nucleotide sequence ID" value="NZ_QICL01000004.1"/>
</dbReference>
<accession>A0A2V3PSQ2</accession>